<dbReference type="CDD" id="cd17917">
    <property type="entry name" value="DEXHc_RHA-like"/>
    <property type="match status" value="1"/>
</dbReference>
<dbReference type="InterPro" id="IPR048333">
    <property type="entry name" value="HA2_WH"/>
</dbReference>
<dbReference type="InterPro" id="IPR002464">
    <property type="entry name" value="DNA/RNA_helicase_DEAH_CS"/>
</dbReference>
<dbReference type="InterPro" id="IPR001650">
    <property type="entry name" value="Helicase_C-like"/>
</dbReference>
<dbReference type="InterPro" id="IPR014001">
    <property type="entry name" value="Helicase_ATP-bd"/>
</dbReference>
<evidence type="ECO:0000313" key="11">
    <source>
        <dbReference type="Proteomes" id="UP000309340"/>
    </source>
</evidence>
<evidence type="ECO:0000256" key="1">
    <source>
        <dbReference type="ARBA" id="ARBA00008792"/>
    </source>
</evidence>
<reference evidence="10 11" key="1">
    <citation type="submission" date="2017-03" db="EMBL/GenBank/DDBJ databases">
        <title>Genomes of endolithic fungi from Antarctica.</title>
        <authorList>
            <person name="Coleine C."/>
            <person name="Masonjones S."/>
            <person name="Stajich J.E."/>
        </authorList>
    </citation>
    <scope>NUCLEOTIDE SEQUENCE [LARGE SCALE GENOMIC DNA]</scope>
    <source>
        <strain evidence="10 11">CCFEE 5184</strain>
    </source>
</reference>
<protein>
    <recommendedName>
        <fullName evidence="2">RNA helicase</fullName>
        <ecNumber evidence="2">3.6.4.13</ecNumber>
    </recommendedName>
</protein>
<dbReference type="PROSITE" id="PS51192">
    <property type="entry name" value="HELICASE_ATP_BIND_1"/>
    <property type="match status" value="1"/>
</dbReference>
<organism evidence="10 11">
    <name type="scientific">Friedmanniomyces simplex</name>
    <dbReference type="NCBI Taxonomy" id="329884"/>
    <lineage>
        <taxon>Eukaryota</taxon>
        <taxon>Fungi</taxon>
        <taxon>Dikarya</taxon>
        <taxon>Ascomycota</taxon>
        <taxon>Pezizomycotina</taxon>
        <taxon>Dothideomycetes</taxon>
        <taxon>Dothideomycetidae</taxon>
        <taxon>Mycosphaerellales</taxon>
        <taxon>Teratosphaeriaceae</taxon>
        <taxon>Friedmanniomyces</taxon>
    </lineage>
</organism>
<keyword evidence="4" id="KW-0378">Hydrolase</keyword>
<evidence type="ECO:0000256" key="5">
    <source>
        <dbReference type="ARBA" id="ARBA00022806"/>
    </source>
</evidence>
<dbReference type="Pfam" id="PF04408">
    <property type="entry name" value="WHD_HA2"/>
    <property type="match status" value="1"/>
</dbReference>
<comment type="caution">
    <text evidence="10">The sequence shown here is derived from an EMBL/GenBank/DDBJ whole genome shotgun (WGS) entry which is preliminary data.</text>
</comment>
<keyword evidence="11" id="KW-1185">Reference proteome</keyword>
<sequence>MAAATVWLRLPPSVRTTVFTRAIASRSYAGAIPRVAVANVAWCSARHPRRHGYATVHADNQGALQEAYDFSGRTREPHDDAITGPQASTGTNDSGSAYSERIAALELQLWRRANRQQFDSSSRRWLKAAVRTASKKDPRDAAADLEALLSNEHFKKALKATTTTTARDSPGSPELALKLETMTLPTRGEYPKAPKELMGTASVPVGLAKLCTIRGKHLNSEETYSLISKLPPKHSCSLEFSIPDIHRETVTAEASTKKVAKQLAWLTVLANMHANGALRELTTRKEIGNDEKVSLHDVEYVRQTETIPTKEDYPHASDALFNPAQTQNEIYGICGKRKLAIHTDLDMTTRQESRSVTVFTCTLKLEVEGVCQETTVGEGVSKQSSKHAAWLRMLAKLHANGTLAAELLPKTASLQVLPEENWEDLEPASLSASVLDEEKDAKIEIYNYAAGFGCIPSFTAAKVQPRARRVRAGRQAPKLKPVVRATISLPELDLTATGVGRDLPTAEIAAALDFKAQAEQRTTTPATLQEQEHSGAHGVLNIDTAKHFFEFLRDARRGIRIEVEHEQSMVASYARRGARLSIDDEPMGQSITMATKKQAEAVAYLTAAVHLTAKEPELLQSFEARLRKDKGKVLKQLSPIDLAVDEESLHLMRRALVEARDAGLPDSHEALSAEELGNTAQRRRRRRTRLSHAEAQALGIELIERQQKFDTDPRTHDLRQKKAALPMNQYRAQLLEMISNNPYSIVVGATGSGKTTQVPQILLEHSIASGEGGACNIICTQPRRIAATSVAQRVAVERNEPLQRSVGYQVRFDAKVPEPGGSITYCTTGILLEQLKHDPDGILDAVSHLVIDEVHERDIDIDFLMIILKRALSARQAAGKIVPKVVLMSATLDTDLFANYFATVGKGGTSQLCPSLSVPGRTFPVKDEFLGSIMHNLIQYPKAELDRVLAMDNISHDFLKAETAFSKEHSVEDAESPTDSVIDWKREKQVLVGSHDADTAAAEKEMGLVPTALLAATLAHICKTTHEGAILAFLPGLEEILRTQRHLQLQPILGVDFGDKRKFKICLLHSTVPKEEQSQIFEPTPAGCRKIILSTNIAETSVTVTDVRFVVDSGKLRETRYDQLRRLTKLECVWESKSNSKQRAGRAGRVQDGFYYALFSKERHNSMRAIGLPELLRSDLQETLLSIKAQGFTDPVQKFLAQAIEPPPAAAITAARASLEAIEAFTDDEKLTDLGRLLSRLPVHPTLGKMIVLGVIFRCLEPMLILGAAAEERSLFVTPIGREARSSAEAARRSYAKDDSDHLATLNAFREIRTLRDQFGSSTAWDRARDRYIHMGAFRTIDQTSKQILQVLQESGLIPRTYEGSAGGSSYGPAAMNRNSDNPDLIKSLLLAGYYPNLGAKVNPKGATYRTTSEQNVLMHPSSLNDDSKRKTGKHEYGALFAYSTMGRSNDGSSLFMRESTLVSPLKAVLFGGKLHMSRYNRLDMDEWMPLFVQAHDRQYATKLILEFRKALNRVLNYAFRSLADADARRDSAFVDDPLREQFAQKVVEVLDQASGRANSNAFARWR</sequence>
<comment type="similarity">
    <text evidence="1">Belongs to the DEAD box helicase family. DEAH subfamily.</text>
</comment>
<dbReference type="SMART" id="SM00490">
    <property type="entry name" value="HELICc"/>
    <property type="match status" value="1"/>
</dbReference>
<dbReference type="EMBL" id="NAJQ01000397">
    <property type="protein sequence ID" value="TKA70431.1"/>
    <property type="molecule type" value="Genomic_DNA"/>
</dbReference>
<dbReference type="Gene3D" id="1.20.120.1080">
    <property type="match status" value="1"/>
</dbReference>
<feature type="domain" description="Helicase C-terminal" evidence="9">
    <location>
        <begin position="1017"/>
        <end position="1191"/>
    </location>
</feature>
<dbReference type="Pfam" id="PF00270">
    <property type="entry name" value="DEAD"/>
    <property type="match status" value="1"/>
</dbReference>
<dbReference type="PROSITE" id="PS00690">
    <property type="entry name" value="DEAH_ATP_HELICASE"/>
    <property type="match status" value="1"/>
</dbReference>
<dbReference type="Proteomes" id="UP000309340">
    <property type="component" value="Unassembled WGS sequence"/>
</dbReference>
<evidence type="ECO:0000313" key="10">
    <source>
        <dbReference type="EMBL" id="TKA70431.1"/>
    </source>
</evidence>
<dbReference type="GO" id="GO:0003724">
    <property type="term" value="F:RNA helicase activity"/>
    <property type="evidence" value="ECO:0007669"/>
    <property type="project" value="UniProtKB-EC"/>
</dbReference>
<evidence type="ECO:0000256" key="3">
    <source>
        <dbReference type="ARBA" id="ARBA00022741"/>
    </source>
</evidence>
<dbReference type="GO" id="GO:0003723">
    <property type="term" value="F:RNA binding"/>
    <property type="evidence" value="ECO:0007669"/>
    <property type="project" value="TreeGrafter"/>
</dbReference>
<dbReference type="Pfam" id="PF00271">
    <property type="entry name" value="Helicase_C"/>
    <property type="match status" value="1"/>
</dbReference>
<proteinExistence type="inferred from homology"/>
<dbReference type="InterPro" id="IPR011545">
    <property type="entry name" value="DEAD/DEAH_box_helicase_dom"/>
</dbReference>
<dbReference type="CDD" id="cd18791">
    <property type="entry name" value="SF2_C_RHA"/>
    <property type="match status" value="1"/>
</dbReference>
<gene>
    <name evidence="10" type="ORF">B0A55_07894</name>
</gene>
<feature type="region of interest" description="Disordered" evidence="7">
    <location>
        <begin position="73"/>
        <end position="96"/>
    </location>
</feature>
<name>A0A4U0X3P3_9PEZI</name>
<dbReference type="InterPro" id="IPR007502">
    <property type="entry name" value="Helicase-assoc_dom"/>
</dbReference>
<evidence type="ECO:0000259" key="9">
    <source>
        <dbReference type="PROSITE" id="PS51194"/>
    </source>
</evidence>
<dbReference type="InterPro" id="IPR011709">
    <property type="entry name" value="DEAD-box_helicase_OB_fold"/>
</dbReference>
<dbReference type="SMART" id="SM00847">
    <property type="entry name" value="HA2"/>
    <property type="match status" value="1"/>
</dbReference>
<dbReference type="Pfam" id="PF07717">
    <property type="entry name" value="OB_NTP_bind"/>
    <property type="match status" value="1"/>
</dbReference>
<dbReference type="PANTHER" id="PTHR18934">
    <property type="entry name" value="ATP-DEPENDENT RNA HELICASE"/>
    <property type="match status" value="1"/>
</dbReference>
<dbReference type="PANTHER" id="PTHR18934:SF119">
    <property type="entry name" value="ATP-DEPENDENT RNA HELICASE A"/>
    <property type="match status" value="1"/>
</dbReference>
<evidence type="ECO:0000256" key="7">
    <source>
        <dbReference type="SAM" id="MobiDB-lite"/>
    </source>
</evidence>
<dbReference type="Pfam" id="PF21010">
    <property type="entry name" value="HA2_C"/>
    <property type="match status" value="1"/>
</dbReference>
<feature type="compositionally biased region" description="Polar residues" evidence="7">
    <location>
        <begin position="85"/>
        <end position="96"/>
    </location>
</feature>
<evidence type="ECO:0000256" key="2">
    <source>
        <dbReference type="ARBA" id="ARBA00012552"/>
    </source>
</evidence>
<dbReference type="EC" id="3.6.4.13" evidence="2"/>
<keyword evidence="3" id="KW-0547">Nucleotide-binding</keyword>
<dbReference type="SMART" id="SM00487">
    <property type="entry name" value="DEXDc"/>
    <property type="match status" value="1"/>
</dbReference>
<dbReference type="GO" id="GO:0005524">
    <property type="term" value="F:ATP binding"/>
    <property type="evidence" value="ECO:0007669"/>
    <property type="project" value="UniProtKB-KW"/>
</dbReference>
<dbReference type="GO" id="GO:1990904">
    <property type="term" value="C:ribonucleoprotein complex"/>
    <property type="evidence" value="ECO:0007669"/>
    <property type="project" value="UniProtKB-ARBA"/>
</dbReference>
<feature type="domain" description="Helicase ATP-binding" evidence="8">
    <location>
        <begin position="735"/>
        <end position="910"/>
    </location>
</feature>
<dbReference type="SUPFAM" id="SSF52540">
    <property type="entry name" value="P-loop containing nucleoside triphosphate hydrolases"/>
    <property type="match status" value="1"/>
</dbReference>
<dbReference type="STRING" id="329884.A0A4U0X3P3"/>
<evidence type="ECO:0000259" key="8">
    <source>
        <dbReference type="PROSITE" id="PS51192"/>
    </source>
</evidence>
<dbReference type="InterPro" id="IPR027417">
    <property type="entry name" value="P-loop_NTPase"/>
</dbReference>
<dbReference type="Gene3D" id="3.40.50.300">
    <property type="entry name" value="P-loop containing nucleotide triphosphate hydrolases"/>
    <property type="match status" value="2"/>
</dbReference>
<dbReference type="GO" id="GO:0016787">
    <property type="term" value="F:hydrolase activity"/>
    <property type="evidence" value="ECO:0007669"/>
    <property type="project" value="UniProtKB-KW"/>
</dbReference>
<evidence type="ECO:0000256" key="6">
    <source>
        <dbReference type="ARBA" id="ARBA00022840"/>
    </source>
</evidence>
<keyword evidence="6" id="KW-0067">ATP-binding</keyword>
<dbReference type="OrthoDB" id="5600252at2759"/>
<evidence type="ECO:0000256" key="4">
    <source>
        <dbReference type="ARBA" id="ARBA00022801"/>
    </source>
</evidence>
<dbReference type="PROSITE" id="PS51194">
    <property type="entry name" value="HELICASE_CTER"/>
    <property type="match status" value="1"/>
</dbReference>
<accession>A0A4U0X3P3</accession>
<keyword evidence="5" id="KW-0347">Helicase</keyword>